<comment type="caution">
    <text evidence="1">The sequence shown here is derived from an EMBL/GenBank/DDBJ whole genome shotgun (WGS) entry which is preliminary data.</text>
</comment>
<proteinExistence type="predicted"/>
<name>A0ABR2CYC9_9ROSI</name>
<reference evidence="1 2" key="1">
    <citation type="journal article" date="2024" name="G3 (Bethesda)">
        <title>Genome assembly of Hibiscus sabdariffa L. provides insights into metabolisms of medicinal natural products.</title>
        <authorList>
            <person name="Kim T."/>
        </authorList>
    </citation>
    <scope>NUCLEOTIDE SEQUENCE [LARGE SCALE GENOMIC DNA]</scope>
    <source>
        <strain evidence="1">TK-2024</strain>
        <tissue evidence="1">Old leaves</tissue>
    </source>
</reference>
<organism evidence="1 2">
    <name type="scientific">Hibiscus sabdariffa</name>
    <name type="common">roselle</name>
    <dbReference type="NCBI Taxonomy" id="183260"/>
    <lineage>
        <taxon>Eukaryota</taxon>
        <taxon>Viridiplantae</taxon>
        <taxon>Streptophyta</taxon>
        <taxon>Embryophyta</taxon>
        <taxon>Tracheophyta</taxon>
        <taxon>Spermatophyta</taxon>
        <taxon>Magnoliopsida</taxon>
        <taxon>eudicotyledons</taxon>
        <taxon>Gunneridae</taxon>
        <taxon>Pentapetalae</taxon>
        <taxon>rosids</taxon>
        <taxon>malvids</taxon>
        <taxon>Malvales</taxon>
        <taxon>Malvaceae</taxon>
        <taxon>Malvoideae</taxon>
        <taxon>Hibiscus</taxon>
    </lineage>
</organism>
<evidence type="ECO:0000313" key="1">
    <source>
        <dbReference type="EMBL" id="KAK8525359.1"/>
    </source>
</evidence>
<sequence>MGVTVPDSFDGMENSFTLRERMGNFRKFGGVSSPLHVEPEVNKAMSGSNEFFSSTFRRVIKISIREVLKEPTLHADSTIPAACAGEQNIIMKPMQFGRAAEEATIGSARGLTSMWNFDVFGVTSQCISQRFIAIIGHLKNQNFECGFLNLYGPSVEVEKGLFFSEIYEFLANYNLP</sequence>
<evidence type="ECO:0000313" key="2">
    <source>
        <dbReference type="Proteomes" id="UP001472677"/>
    </source>
</evidence>
<accession>A0ABR2CYC9</accession>
<keyword evidence="2" id="KW-1185">Reference proteome</keyword>
<dbReference type="Proteomes" id="UP001472677">
    <property type="component" value="Unassembled WGS sequence"/>
</dbReference>
<gene>
    <name evidence="1" type="ORF">V6N12_014054</name>
</gene>
<protein>
    <submittedName>
        <fullName evidence="1">Uncharacterized protein</fullName>
    </submittedName>
</protein>
<dbReference type="EMBL" id="JBBPBM010000040">
    <property type="protein sequence ID" value="KAK8525359.1"/>
    <property type="molecule type" value="Genomic_DNA"/>
</dbReference>